<feature type="domain" description="Post-SET" evidence="10">
    <location>
        <begin position="540"/>
        <end position="556"/>
    </location>
</feature>
<feature type="compositionally biased region" description="Low complexity" evidence="8">
    <location>
        <begin position="41"/>
        <end position="63"/>
    </location>
</feature>
<evidence type="ECO:0000256" key="4">
    <source>
        <dbReference type="ARBA" id="ARBA00022603"/>
    </source>
</evidence>
<name>A0A8H3FY92_9LECA</name>
<dbReference type="OrthoDB" id="422362at2759"/>
<feature type="domain" description="SET" evidence="9">
    <location>
        <begin position="416"/>
        <end position="532"/>
    </location>
</feature>
<comment type="caution">
    <text evidence="12">The sequence shown here is derived from an EMBL/GenBank/DDBJ whole genome shotgun (WGS) entry which is preliminary data.</text>
</comment>
<dbReference type="Pfam" id="PF17907">
    <property type="entry name" value="AWS"/>
    <property type="match status" value="1"/>
</dbReference>
<evidence type="ECO:0000256" key="1">
    <source>
        <dbReference type="ARBA" id="ARBA00004123"/>
    </source>
</evidence>
<feature type="domain" description="AWS" evidence="11">
    <location>
        <begin position="358"/>
        <end position="405"/>
    </location>
</feature>
<dbReference type="PROSITE" id="PS51215">
    <property type="entry name" value="AWS"/>
    <property type="match status" value="1"/>
</dbReference>
<dbReference type="PROSITE" id="PS50280">
    <property type="entry name" value="SET"/>
    <property type="match status" value="1"/>
</dbReference>
<organism evidence="12 13">
    <name type="scientific">Imshaugia aleurites</name>
    <dbReference type="NCBI Taxonomy" id="172621"/>
    <lineage>
        <taxon>Eukaryota</taxon>
        <taxon>Fungi</taxon>
        <taxon>Dikarya</taxon>
        <taxon>Ascomycota</taxon>
        <taxon>Pezizomycotina</taxon>
        <taxon>Lecanoromycetes</taxon>
        <taxon>OSLEUM clade</taxon>
        <taxon>Lecanoromycetidae</taxon>
        <taxon>Lecanorales</taxon>
        <taxon>Lecanorineae</taxon>
        <taxon>Parmeliaceae</taxon>
        <taxon>Imshaugia</taxon>
    </lineage>
</organism>
<sequence>MLSFIQQRLSKAPTQPQTKITRQDSIESAFSHAPARNITKDPSTTPSLTTATSLTDTSSELTDGSAKADDCTRSSTRSRSHIGTYNENVLSAKQNRSAREQGTVRGNRTVPGDIWHHGDENTLRERLLKQSVQVLDADWNIGAMPGDSLRLSGKAEDGAKRRRSTRLDILDRASNMIEKTTTVLGKRGRETVEAGMEKIQALKGANKTYGLTPREPEMPSFEGPSRKRARFSVVDVSNERPAELQGAGHKVIKKSTKPWVAQGLYVGQHRNDDARLTETKNRKKQTSSNRPGVGERAIMPMPMWLGDKIIEMGRDFKMPFDVFSPLPPGQPKPDEWKKTQKNVFIGDAANVWKKPKDLEHSTCICTAETGCDDHCFNRFMLYECDDSNCRVGAEHCTNRSFVALKQRCKAGGKYNIGVEVMKTADRGYGIRANRTFEPNQIIVEYTGEIITQSECDERMNKRYKDAECYYLMDFDQSMILDATRGSIARFVNHSCAPNCRMIKWTVAGKPRMALFAGDNGIMTGEELTYDYNFNPYSVKNVQECRCGAEGCRGVLGPRPKEIREALKPITTGGKRKIQQVVEDAVETVTKRRKIAVPSSVKSAFATAKAQTSRRLSEAGVLGSPATHNQRLVKQNSQHSPRGREQETMTESSGDGKKRRRATNTFSRRRSSDKRAESDKDEGSHSRRKSVKEKAGSVRENVVRTVRRSGRGTPAGKTIRIIGDDEFKGWR</sequence>
<feature type="compositionally biased region" description="Basic residues" evidence="8">
    <location>
        <begin position="656"/>
        <end position="671"/>
    </location>
</feature>
<evidence type="ECO:0000259" key="10">
    <source>
        <dbReference type="PROSITE" id="PS50868"/>
    </source>
</evidence>
<evidence type="ECO:0000256" key="8">
    <source>
        <dbReference type="SAM" id="MobiDB-lite"/>
    </source>
</evidence>
<accession>A0A8H3FY92</accession>
<dbReference type="Pfam" id="PF00856">
    <property type="entry name" value="SET"/>
    <property type="match status" value="1"/>
</dbReference>
<keyword evidence="3" id="KW-0158">Chromosome</keyword>
<dbReference type="SMART" id="SM00317">
    <property type="entry name" value="SET"/>
    <property type="match status" value="1"/>
</dbReference>
<evidence type="ECO:0000256" key="3">
    <source>
        <dbReference type="ARBA" id="ARBA00022454"/>
    </source>
</evidence>
<evidence type="ECO:0000259" key="11">
    <source>
        <dbReference type="PROSITE" id="PS51215"/>
    </source>
</evidence>
<dbReference type="InterPro" id="IPR006560">
    <property type="entry name" value="AWS_dom"/>
</dbReference>
<comment type="subcellular location">
    <subcellularLocation>
        <location evidence="2">Chromosome</location>
    </subcellularLocation>
    <subcellularLocation>
        <location evidence="1">Nucleus</location>
    </subcellularLocation>
</comment>
<dbReference type="AlphaFoldDB" id="A0A8H3FY92"/>
<dbReference type="SMART" id="SM00570">
    <property type="entry name" value="AWS"/>
    <property type="match status" value="1"/>
</dbReference>
<dbReference type="InterPro" id="IPR003616">
    <property type="entry name" value="Post-SET_dom"/>
</dbReference>
<evidence type="ECO:0000259" key="9">
    <source>
        <dbReference type="PROSITE" id="PS50280"/>
    </source>
</evidence>
<dbReference type="PANTHER" id="PTHR22884">
    <property type="entry name" value="SET DOMAIN PROTEINS"/>
    <property type="match status" value="1"/>
</dbReference>
<reference evidence="12" key="1">
    <citation type="submission" date="2021-03" db="EMBL/GenBank/DDBJ databases">
        <authorList>
            <person name="Tagirdzhanova G."/>
        </authorList>
    </citation>
    <scope>NUCLEOTIDE SEQUENCE</scope>
</reference>
<evidence type="ECO:0000256" key="7">
    <source>
        <dbReference type="ARBA" id="ARBA00023242"/>
    </source>
</evidence>
<evidence type="ECO:0000256" key="5">
    <source>
        <dbReference type="ARBA" id="ARBA00022679"/>
    </source>
</evidence>
<keyword evidence="7" id="KW-0539">Nucleus</keyword>
<feature type="compositionally biased region" description="Basic and acidic residues" evidence="8">
    <location>
        <begin position="672"/>
        <end position="684"/>
    </location>
</feature>
<dbReference type="SUPFAM" id="SSF82199">
    <property type="entry name" value="SET domain"/>
    <property type="match status" value="1"/>
</dbReference>
<keyword evidence="6" id="KW-0949">S-adenosyl-L-methionine</keyword>
<keyword evidence="4" id="KW-0489">Methyltransferase</keyword>
<dbReference type="GO" id="GO:0042054">
    <property type="term" value="F:histone methyltransferase activity"/>
    <property type="evidence" value="ECO:0007669"/>
    <property type="project" value="InterPro"/>
</dbReference>
<dbReference type="FunFam" id="2.170.270.10:FF:000037">
    <property type="entry name" value="Histone-lysine N-methyltransferase"/>
    <property type="match status" value="1"/>
</dbReference>
<dbReference type="InterPro" id="IPR046341">
    <property type="entry name" value="SET_dom_sf"/>
</dbReference>
<feature type="compositionally biased region" description="Polar residues" evidence="8">
    <location>
        <begin position="625"/>
        <end position="639"/>
    </location>
</feature>
<evidence type="ECO:0000313" key="12">
    <source>
        <dbReference type="EMBL" id="CAF9933183.1"/>
    </source>
</evidence>
<protein>
    <recommendedName>
        <fullName evidence="14">SET domain-containing protein</fullName>
    </recommendedName>
</protein>
<dbReference type="InterPro" id="IPR001214">
    <property type="entry name" value="SET_dom"/>
</dbReference>
<dbReference type="EMBL" id="CAJPDT010000069">
    <property type="protein sequence ID" value="CAF9933183.1"/>
    <property type="molecule type" value="Genomic_DNA"/>
</dbReference>
<proteinExistence type="predicted"/>
<keyword evidence="5" id="KW-0808">Transferase</keyword>
<evidence type="ECO:0000256" key="6">
    <source>
        <dbReference type="ARBA" id="ARBA00022691"/>
    </source>
</evidence>
<feature type="region of interest" description="Disordered" evidence="8">
    <location>
        <begin position="596"/>
        <end position="700"/>
    </location>
</feature>
<dbReference type="Gene3D" id="2.170.270.10">
    <property type="entry name" value="SET domain"/>
    <property type="match status" value="1"/>
</dbReference>
<dbReference type="GO" id="GO:0032259">
    <property type="term" value="P:methylation"/>
    <property type="evidence" value="ECO:0007669"/>
    <property type="project" value="UniProtKB-KW"/>
</dbReference>
<dbReference type="PROSITE" id="PS50868">
    <property type="entry name" value="POST_SET"/>
    <property type="match status" value="1"/>
</dbReference>
<dbReference type="Proteomes" id="UP000664534">
    <property type="component" value="Unassembled WGS sequence"/>
</dbReference>
<gene>
    <name evidence="12" type="ORF">IMSHALPRED_009083</name>
</gene>
<evidence type="ECO:0008006" key="14">
    <source>
        <dbReference type="Google" id="ProtNLM"/>
    </source>
</evidence>
<dbReference type="GO" id="GO:0005634">
    <property type="term" value="C:nucleus"/>
    <property type="evidence" value="ECO:0007669"/>
    <property type="project" value="UniProtKB-SubCell"/>
</dbReference>
<evidence type="ECO:0000313" key="13">
    <source>
        <dbReference type="Proteomes" id="UP000664534"/>
    </source>
</evidence>
<feature type="compositionally biased region" description="Basic and acidic residues" evidence="8">
    <location>
        <begin position="270"/>
        <end position="280"/>
    </location>
</feature>
<feature type="compositionally biased region" description="Polar residues" evidence="8">
    <location>
        <begin position="1"/>
        <end position="20"/>
    </location>
</feature>
<feature type="region of interest" description="Disordered" evidence="8">
    <location>
        <begin position="270"/>
        <end position="296"/>
    </location>
</feature>
<dbReference type="GO" id="GO:0005694">
    <property type="term" value="C:chromosome"/>
    <property type="evidence" value="ECO:0007669"/>
    <property type="project" value="UniProtKB-SubCell"/>
</dbReference>
<dbReference type="InterPro" id="IPR050777">
    <property type="entry name" value="SET2_Histone-Lys_MeTrsfase"/>
</dbReference>
<feature type="region of interest" description="Disordered" evidence="8">
    <location>
        <begin position="1"/>
        <end position="23"/>
    </location>
</feature>
<feature type="region of interest" description="Disordered" evidence="8">
    <location>
        <begin position="36"/>
        <end position="84"/>
    </location>
</feature>
<feature type="region of interest" description="Disordered" evidence="8">
    <location>
        <begin position="93"/>
        <end position="112"/>
    </location>
</feature>
<keyword evidence="13" id="KW-1185">Reference proteome</keyword>
<evidence type="ECO:0000256" key="2">
    <source>
        <dbReference type="ARBA" id="ARBA00004286"/>
    </source>
</evidence>